<sequence length="75" mass="8467">MDGLTDDQKTSTQFTVHSTEWRMWSNIDSYERQGVSLAYLTDNQKTLGTALLKFRAQRGRPGDHREDPPDQPGGG</sequence>
<dbReference type="AlphaFoldDB" id="A0A7X1J9J6"/>
<accession>A0A7X1J9J6</accession>
<feature type="region of interest" description="Disordered" evidence="1">
    <location>
        <begin position="55"/>
        <end position="75"/>
    </location>
</feature>
<dbReference type="Pfam" id="PF12006">
    <property type="entry name" value="DUF3500"/>
    <property type="match status" value="1"/>
</dbReference>
<evidence type="ECO:0000313" key="2">
    <source>
        <dbReference type="EMBL" id="MBC2906169.1"/>
    </source>
</evidence>
<dbReference type="InterPro" id="IPR021889">
    <property type="entry name" value="DUF3500"/>
</dbReference>
<evidence type="ECO:0000313" key="3">
    <source>
        <dbReference type="Proteomes" id="UP000584670"/>
    </source>
</evidence>
<comment type="caution">
    <text evidence="2">The sequence shown here is derived from an EMBL/GenBank/DDBJ whole genome shotgun (WGS) entry which is preliminary data.</text>
</comment>
<gene>
    <name evidence="2" type="ORF">H4N64_32375</name>
</gene>
<evidence type="ECO:0000256" key="1">
    <source>
        <dbReference type="SAM" id="MobiDB-lite"/>
    </source>
</evidence>
<dbReference type="Proteomes" id="UP000584670">
    <property type="component" value="Unassembled WGS sequence"/>
</dbReference>
<reference evidence="2 3" key="1">
    <citation type="submission" date="2020-08" db="EMBL/GenBank/DDBJ databases">
        <title>Streptomyces sp. PSKA01 genome sequencing and assembly.</title>
        <authorList>
            <person name="Mandal S."/>
            <person name="Maiti P.K."/>
            <person name="Das P."/>
        </authorList>
    </citation>
    <scope>NUCLEOTIDE SEQUENCE [LARGE SCALE GENOMIC DNA]</scope>
    <source>
        <strain evidence="2 3">PSKA01</strain>
    </source>
</reference>
<proteinExistence type="predicted"/>
<dbReference type="EMBL" id="JACMSF010000046">
    <property type="protein sequence ID" value="MBC2906169.1"/>
    <property type="molecule type" value="Genomic_DNA"/>
</dbReference>
<name>A0A7X1J9J6_9ACTN</name>
<keyword evidence="3" id="KW-1185">Reference proteome</keyword>
<protein>
    <submittedName>
        <fullName evidence="2">DUF3500 domain-containing protein</fullName>
    </submittedName>
</protein>
<organism evidence="2 3">
    <name type="scientific">Streptomyces cupreus</name>
    <dbReference type="NCBI Taxonomy" id="2759956"/>
    <lineage>
        <taxon>Bacteria</taxon>
        <taxon>Bacillati</taxon>
        <taxon>Actinomycetota</taxon>
        <taxon>Actinomycetes</taxon>
        <taxon>Kitasatosporales</taxon>
        <taxon>Streptomycetaceae</taxon>
        <taxon>Streptomyces</taxon>
    </lineage>
</organism>